<proteinExistence type="predicted"/>
<reference evidence="3 4" key="1">
    <citation type="journal article" date="2018" name="Mol. Ecol.">
        <title>The obligate alkalophilic soda-lake fungus Sodiomyces alkalinus has shifted to a protein diet.</title>
        <authorList>
            <person name="Grum-Grzhimaylo A.A."/>
            <person name="Falkoski D.L."/>
            <person name="van den Heuvel J."/>
            <person name="Valero-Jimenez C.A."/>
            <person name="Min B."/>
            <person name="Choi I.G."/>
            <person name="Lipzen A."/>
            <person name="Daum C.G."/>
            <person name="Aanen D.K."/>
            <person name="Tsang A."/>
            <person name="Henrissat B."/>
            <person name="Bilanenko E.N."/>
            <person name="de Vries R.P."/>
            <person name="van Kan J.A.L."/>
            <person name="Grigoriev I.V."/>
            <person name="Debets A.J.M."/>
        </authorList>
    </citation>
    <scope>NUCLEOTIDE SEQUENCE [LARGE SCALE GENOMIC DNA]</scope>
    <source>
        <strain evidence="3 4">F11</strain>
    </source>
</reference>
<dbReference type="EMBL" id="ML119052">
    <property type="protein sequence ID" value="ROT40757.1"/>
    <property type="molecule type" value="Genomic_DNA"/>
</dbReference>
<dbReference type="Gene3D" id="2.30.60.10">
    <property type="entry name" value="Cyanovirin-N"/>
    <property type="match status" value="1"/>
</dbReference>
<gene>
    <name evidence="3" type="ORF">SODALDRAFT_348932</name>
</gene>
<name>A0A3N2Q1Y3_SODAK</name>
<dbReference type="Pfam" id="PF08881">
    <property type="entry name" value="CVNH"/>
    <property type="match status" value="1"/>
</dbReference>
<protein>
    <recommendedName>
        <fullName evidence="2">Cyanovirin-N domain-containing protein</fullName>
    </recommendedName>
</protein>
<keyword evidence="4" id="KW-1185">Reference proteome</keyword>
<accession>A0A3N2Q1Y3</accession>
<organism evidence="3 4">
    <name type="scientific">Sodiomyces alkalinus (strain CBS 110278 / VKM F-3762 / F11)</name>
    <name type="common">Alkaliphilic filamentous fungus</name>
    <dbReference type="NCBI Taxonomy" id="1314773"/>
    <lineage>
        <taxon>Eukaryota</taxon>
        <taxon>Fungi</taxon>
        <taxon>Dikarya</taxon>
        <taxon>Ascomycota</taxon>
        <taxon>Pezizomycotina</taxon>
        <taxon>Sordariomycetes</taxon>
        <taxon>Hypocreomycetidae</taxon>
        <taxon>Glomerellales</taxon>
        <taxon>Plectosphaerellaceae</taxon>
        <taxon>Sodiomyces</taxon>
    </lineage>
</organism>
<dbReference type="InterPro" id="IPR011058">
    <property type="entry name" value="Cyanovirin-N"/>
</dbReference>
<dbReference type="Proteomes" id="UP000272025">
    <property type="component" value="Unassembled WGS sequence"/>
</dbReference>
<evidence type="ECO:0000313" key="4">
    <source>
        <dbReference type="Proteomes" id="UP000272025"/>
    </source>
</evidence>
<dbReference type="RefSeq" id="XP_028468563.1">
    <property type="nucleotide sequence ID" value="XM_028613395.1"/>
</dbReference>
<evidence type="ECO:0000256" key="1">
    <source>
        <dbReference type="SAM" id="MobiDB-lite"/>
    </source>
</evidence>
<dbReference type="InterPro" id="IPR036673">
    <property type="entry name" value="Cyanovirin-N_sf"/>
</dbReference>
<dbReference type="GeneID" id="39581873"/>
<evidence type="ECO:0000313" key="3">
    <source>
        <dbReference type="EMBL" id="ROT40757.1"/>
    </source>
</evidence>
<evidence type="ECO:0000259" key="2">
    <source>
        <dbReference type="Pfam" id="PF08881"/>
    </source>
</evidence>
<dbReference type="OrthoDB" id="2947935at2759"/>
<dbReference type="SUPFAM" id="SSF51322">
    <property type="entry name" value="Cyanovirin-N"/>
    <property type="match status" value="1"/>
</dbReference>
<feature type="domain" description="Cyanovirin-N" evidence="2">
    <location>
        <begin position="16"/>
        <end position="105"/>
    </location>
</feature>
<dbReference type="AlphaFoldDB" id="A0A3N2Q1Y3"/>
<sequence>MRFLFLSFAALAAANFHEHCWNIKINTDRWNHSPLEMACRDSRTGDIWYNELDLNKCITNVDGNMRWSREGNYSHSVEKLFLDRRGPGIDLTRVMLNGNCRKDSGNPLLPPTWWFCAINLSEEVKVDRGQVSCLGQRSQIERPSAQEEAELKAQIGGAQE</sequence>
<feature type="region of interest" description="Disordered" evidence="1">
    <location>
        <begin position="138"/>
        <end position="160"/>
    </location>
</feature>